<dbReference type="RefSeq" id="WP_154544430.1">
    <property type="nucleotide sequence ID" value="NZ_VUMY01000007.1"/>
</dbReference>
<evidence type="ECO:0008006" key="3">
    <source>
        <dbReference type="Google" id="ProtNLM"/>
    </source>
</evidence>
<proteinExistence type="predicted"/>
<evidence type="ECO:0000313" key="2">
    <source>
        <dbReference type="Proteomes" id="UP000442535"/>
    </source>
</evidence>
<accession>A0A7K0K271</accession>
<keyword evidence="2" id="KW-1185">Reference proteome</keyword>
<comment type="caution">
    <text evidence="1">The sequence shown here is derived from an EMBL/GenBank/DDBJ whole genome shotgun (WGS) entry which is preliminary data.</text>
</comment>
<dbReference type="Proteomes" id="UP000442535">
    <property type="component" value="Unassembled WGS sequence"/>
</dbReference>
<dbReference type="AlphaFoldDB" id="A0A7K0K271"/>
<reference evidence="1 2" key="1">
    <citation type="submission" date="2019-08" db="EMBL/GenBank/DDBJ databases">
        <title>In-depth cultivation of the pig gut microbiome towards novel bacterial diversity and tailored functional studies.</title>
        <authorList>
            <person name="Wylensek D."/>
            <person name="Hitch T.C.A."/>
            <person name="Clavel T."/>
        </authorList>
    </citation>
    <scope>NUCLEOTIDE SEQUENCE [LARGE SCALE GENOMIC DNA]</scope>
    <source>
        <strain evidence="1 2">RF-GAM-744-WT-7</strain>
    </source>
</reference>
<name>A0A7K0K271_9ACTO</name>
<dbReference type="PROSITE" id="PS51257">
    <property type="entry name" value="PROKAR_LIPOPROTEIN"/>
    <property type="match status" value="1"/>
</dbReference>
<organism evidence="1 2">
    <name type="scientific">Mobiluncus porci</name>
    <dbReference type="NCBI Taxonomy" id="2652278"/>
    <lineage>
        <taxon>Bacteria</taxon>
        <taxon>Bacillati</taxon>
        <taxon>Actinomycetota</taxon>
        <taxon>Actinomycetes</taxon>
        <taxon>Actinomycetales</taxon>
        <taxon>Actinomycetaceae</taxon>
        <taxon>Mobiluncus</taxon>
    </lineage>
</organism>
<sequence>MKKNLVPVLTIAFLFISGCQISSPDYPSAGSDNIETKSIAGEPLEDINPEIIASGDTNFWVWNVAPKISKGTGFGALVLIDKSSTLCFSDENNFYGVVFPKGTQFSNNQLIFQGDLTLQLNSVADLTPFRIHELSLGPEKILTQIARDCGGNRTLVLTLKQ</sequence>
<evidence type="ECO:0000313" key="1">
    <source>
        <dbReference type="EMBL" id="MST49586.1"/>
    </source>
</evidence>
<gene>
    <name evidence="1" type="ORF">FYJ63_04965</name>
</gene>
<dbReference type="EMBL" id="VUMY01000007">
    <property type="protein sequence ID" value="MST49586.1"/>
    <property type="molecule type" value="Genomic_DNA"/>
</dbReference>
<protein>
    <recommendedName>
        <fullName evidence="3">Lipoprotein</fullName>
    </recommendedName>
</protein>